<feature type="transmembrane region" description="Helical" evidence="2">
    <location>
        <begin position="62"/>
        <end position="81"/>
    </location>
</feature>
<dbReference type="InterPro" id="IPR000045">
    <property type="entry name" value="Prepilin_IV_endopep_pep"/>
</dbReference>
<dbReference type="EMBL" id="LN885086">
    <property type="protein sequence ID" value="CUQ67316.1"/>
    <property type="molecule type" value="Genomic_DNA"/>
</dbReference>
<proteinExistence type="inferred from homology"/>
<dbReference type="PANTHER" id="PTHR30487:SF0">
    <property type="entry name" value="PREPILIN LEADER PEPTIDASE_N-METHYLTRANSFERASE-RELATED"/>
    <property type="match status" value="1"/>
</dbReference>
<dbReference type="InterPro" id="IPR050882">
    <property type="entry name" value="Prepilin_peptidase/N-MTase"/>
</dbReference>
<feature type="transmembrane region" description="Helical" evidence="2">
    <location>
        <begin position="6"/>
        <end position="25"/>
    </location>
</feature>
<dbReference type="GO" id="GO:0006465">
    <property type="term" value="P:signal peptide processing"/>
    <property type="evidence" value="ECO:0007669"/>
    <property type="project" value="TreeGrafter"/>
</dbReference>
<dbReference type="RefSeq" id="WP_062485550.1">
    <property type="nucleotide sequence ID" value="NZ_LN885086.1"/>
</dbReference>
<dbReference type="GO" id="GO:0004190">
    <property type="term" value="F:aspartic-type endopeptidase activity"/>
    <property type="evidence" value="ECO:0007669"/>
    <property type="project" value="InterPro"/>
</dbReference>
<feature type="domain" description="Prepilin type IV endopeptidase peptidase" evidence="3">
    <location>
        <begin position="20"/>
        <end position="117"/>
    </location>
</feature>
<evidence type="ECO:0000313" key="4">
    <source>
        <dbReference type="EMBL" id="CUQ67316.1"/>
    </source>
</evidence>
<feature type="transmembrane region" description="Helical" evidence="2">
    <location>
        <begin position="88"/>
        <end position="121"/>
    </location>
</feature>
<accession>A0A0S4KY23</accession>
<keyword evidence="5" id="KW-1185">Reference proteome</keyword>
<dbReference type="Pfam" id="PF01478">
    <property type="entry name" value="Peptidase_A24"/>
    <property type="match status" value="1"/>
</dbReference>
<dbReference type="AlphaFoldDB" id="A0A0S4KY23"/>
<gene>
    <name evidence="4" type="ORF">NITINOP_2344</name>
</gene>
<keyword evidence="2" id="KW-1133">Transmembrane helix</keyword>
<dbReference type="STRING" id="1715989.NITINOP_2344"/>
<evidence type="ECO:0000259" key="3">
    <source>
        <dbReference type="Pfam" id="PF01478"/>
    </source>
</evidence>
<dbReference type="OrthoDB" id="284133at2"/>
<dbReference type="PANTHER" id="PTHR30487">
    <property type="entry name" value="TYPE 4 PREPILIN-LIKE PROTEINS LEADER PEPTIDE-PROCESSING ENZYME"/>
    <property type="match status" value="1"/>
</dbReference>
<dbReference type="KEGG" id="nio:NITINOP_2344"/>
<feature type="transmembrane region" description="Helical" evidence="2">
    <location>
        <begin position="127"/>
        <end position="146"/>
    </location>
</feature>
<dbReference type="GO" id="GO:0005886">
    <property type="term" value="C:plasma membrane"/>
    <property type="evidence" value="ECO:0007669"/>
    <property type="project" value="TreeGrafter"/>
</dbReference>
<dbReference type="Gene3D" id="1.20.120.1220">
    <property type="match status" value="1"/>
</dbReference>
<protein>
    <recommendedName>
        <fullName evidence="3">Prepilin type IV endopeptidase peptidase domain-containing protein</fullName>
    </recommendedName>
</protein>
<feature type="transmembrane region" description="Helical" evidence="2">
    <location>
        <begin position="37"/>
        <end position="56"/>
    </location>
</feature>
<keyword evidence="2" id="KW-0472">Membrane</keyword>
<dbReference type="Proteomes" id="UP000066284">
    <property type="component" value="Chromosome 1"/>
</dbReference>
<evidence type="ECO:0000313" key="5">
    <source>
        <dbReference type="Proteomes" id="UP000066284"/>
    </source>
</evidence>
<organism evidence="4 5">
    <name type="scientific">Candidatus Nitrospira inopinata</name>
    <dbReference type="NCBI Taxonomy" id="1715989"/>
    <lineage>
        <taxon>Bacteria</taxon>
        <taxon>Pseudomonadati</taxon>
        <taxon>Nitrospirota</taxon>
        <taxon>Nitrospiria</taxon>
        <taxon>Nitrospirales</taxon>
        <taxon>Nitrospiraceae</taxon>
        <taxon>Nitrospira</taxon>
    </lineage>
</organism>
<name>A0A0S4KY23_9BACT</name>
<keyword evidence="2" id="KW-0812">Transmembrane</keyword>
<evidence type="ECO:0000256" key="1">
    <source>
        <dbReference type="ARBA" id="ARBA00005801"/>
    </source>
</evidence>
<comment type="similarity">
    <text evidence="1">Belongs to the peptidase A24 family.</text>
</comment>
<evidence type="ECO:0000256" key="2">
    <source>
        <dbReference type="SAM" id="Phobius"/>
    </source>
</evidence>
<reference evidence="5" key="1">
    <citation type="submission" date="2015-09" db="EMBL/GenBank/DDBJ databases">
        <authorList>
            <person name="Daims H."/>
        </authorList>
    </citation>
    <scope>NUCLEOTIDE SEQUENCE [LARGE SCALE GENOMIC DNA]</scope>
</reference>
<sequence>MTGGEGPSGLWHFVVPAFGTLWAVVVDVMDHEIPDRIPIGVTLWAIGAEWLGWLPFSWSSLVLGFATALIAGAIGFGFHCLGGGDVKLLAALGASVGWSAVWSLLFWTALAGGLFGLIAAWRRERDLAFAPAIAVGLAAVLLMEVLG</sequence>